<accession>A0ABT9VQM6</accession>
<dbReference type="RefSeq" id="WP_419152423.1">
    <property type="nucleotide sequence ID" value="NZ_JAUSTR010000012.1"/>
</dbReference>
<dbReference type="InterPro" id="IPR025626">
    <property type="entry name" value="YyzF"/>
</dbReference>
<name>A0ABT9VQM6_9BACI</name>
<evidence type="ECO:0000313" key="2">
    <source>
        <dbReference type="Proteomes" id="UP001225646"/>
    </source>
</evidence>
<reference evidence="1 2" key="1">
    <citation type="submission" date="2023-07" db="EMBL/GenBank/DDBJ databases">
        <title>Genomic Encyclopedia of Type Strains, Phase IV (KMG-IV): sequencing the most valuable type-strain genomes for metagenomic binning, comparative biology and taxonomic classification.</title>
        <authorList>
            <person name="Goeker M."/>
        </authorList>
    </citation>
    <scope>NUCLEOTIDE SEQUENCE [LARGE SCALE GENOMIC DNA]</scope>
    <source>
        <strain evidence="1 2">DSM 19092</strain>
    </source>
</reference>
<comment type="caution">
    <text evidence="1">The sequence shown here is derived from an EMBL/GenBank/DDBJ whole genome shotgun (WGS) entry which is preliminary data.</text>
</comment>
<proteinExistence type="predicted"/>
<protein>
    <submittedName>
        <fullName evidence="1">CxxH/CxxC protein (TIGR04129 family)</fullName>
    </submittedName>
</protein>
<gene>
    <name evidence="1" type="ORF">J2S06_002364</name>
</gene>
<dbReference type="EMBL" id="JAUSTR010000012">
    <property type="protein sequence ID" value="MDQ0163285.1"/>
    <property type="molecule type" value="Genomic_DNA"/>
</dbReference>
<dbReference type="NCBIfam" id="TIGR04129">
    <property type="entry name" value="CxxH_BA5709"/>
    <property type="match status" value="1"/>
</dbReference>
<sequence>MKCCEEHIEIAIDMFVDEKQTAPNIQKIKDNHSLSTTCDLCEKPAVYIVGS</sequence>
<organism evidence="1 2">
    <name type="scientific">Aeribacillus alveayuensis</name>
    <dbReference type="NCBI Taxonomy" id="279215"/>
    <lineage>
        <taxon>Bacteria</taxon>
        <taxon>Bacillati</taxon>
        <taxon>Bacillota</taxon>
        <taxon>Bacilli</taxon>
        <taxon>Bacillales</taxon>
        <taxon>Bacillaceae</taxon>
        <taxon>Aeribacillus</taxon>
    </lineage>
</organism>
<keyword evidence="2" id="KW-1185">Reference proteome</keyword>
<evidence type="ECO:0000313" key="1">
    <source>
        <dbReference type="EMBL" id="MDQ0163285.1"/>
    </source>
</evidence>
<dbReference type="Pfam" id="PF14116">
    <property type="entry name" value="YyzF"/>
    <property type="match status" value="1"/>
</dbReference>
<dbReference type="Proteomes" id="UP001225646">
    <property type="component" value="Unassembled WGS sequence"/>
</dbReference>